<dbReference type="EMBL" id="FR936868">
    <property type="protein sequence ID" value="CDQ98348.1"/>
    <property type="molecule type" value="Genomic_DNA"/>
</dbReference>
<name>A0A060Z2Q4_ONCMY</name>
<organism evidence="2 3">
    <name type="scientific">Oncorhynchus mykiss</name>
    <name type="common">Rainbow trout</name>
    <name type="synonym">Salmo gairdneri</name>
    <dbReference type="NCBI Taxonomy" id="8022"/>
    <lineage>
        <taxon>Eukaryota</taxon>
        <taxon>Metazoa</taxon>
        <taxon>Chordata</taxon>
        <taxon>Craniata</taxon>
        <taxon>Vertebrata</taxon>
        <taxon>Euteleostomi</taxon>
        <taxon>Actinopterygii</taxon>
        <taxon>Neopterygii</taxon>
        <taxon>Teleostei</taxon>
        <taxon>Protacanthopterygii</taxon>
        <taxon>Salmoniformes</taxon>
        <taxon>Salmonidae</taxon>
        <taxon>Salmoninae</taxon>
        <taxon>Oncorhynchus</taxon>
    </lineage>
</organism>
<proteinExistence type="predicted"/>
<feature type="transmembrane region" description="Helical" evidence="1">
    <location>
        <begin position="18"/>
        <end position="35"/>
    </location>
</feature>
<evidence type="ECO:0000256" key="1">
    <source>
        <dbReference type="SAM" id="Phobius"/>
    </source>
</evidence>
<keyword evidence="1" id="KW-1133">Transmembrane helix</keyword>
<dbReference type="Proteomes" id="UP000193380">
    <property type="component" value="Unassembled WGS sequence"/>
</dbReference>
<protein>
    <submittedName>
        <fullName evidence="2">Uncharacterized protein</fullName>
    </submittedName>
</protein>
<dbReference type="PaxDb" id="8022-A0A060Z2Q4"/>
<dbReference type="STRING" id="8022.A0A060Z2Q4"/>
<dbReference type="AlphaFoldDB" id="A0A060Z2Q4"/>
<evidence type="ECO:0000313" key="2">
    <source>
        <dbReference type="EMBL" id="CDQ98348.1"/>
    </source>
</evidence>
<accession>A0A060Z2Q4</accession>
<reference evidence="2" key="1">
    <citation type="journal article" date="2014" name="Nat. Commun.">
        <title>The rainbow trout genome provides novel insights into evolution after whole-genome duplication in vertebrates.</title>
        <authorList>
            <person name="Berthelot C."/>
            <person name="Brunet F."/>
            <person name="Chalopin D."/>
            <person name="Juanchich A."/>
            <person name="Bernard M."/>
            <person name="Noel B."/>
            <person name="Bento P."/>
            <person name="Da Silva C."/>
            <person name="Labadie K."/>
            <person name="Alberti A."/>
            <person name="Aury J.M."/>
            <person name="Louis A."/>
            <person name="Dehais P."/>
            <person name="Bardou P."/>
            <person name="Montfort J."/>
            <person name="Klopp C."/>
            <person name="Cabau C."/>
            <person name="Gaspin C."/>
            <person name="Thorgaard G.H."/>
            <person name="Boussaha M."/>
            <person name="Quillet E."/>
            <person name="Guyomard R."/>
            <person name="Galiana D."/>
            <person name="Bobe J."/>
            <person name="Volff J.N."/>
            <person name="Genet C."/>
            <person name="Wincker P."/>
            <person name="Jaillon O."/>
            <person name="Roest Crollius H."/>
            <person name="Guiguen Y."/>
        </authorList>
    </citation>
    <scope>NUCLEOTIDE SEQUENCE [LARGE SCALE GENOMIC DNA]</scope>
</reference>
<keyword evidence="1" id="KW-0812">Transmembrane</keyword>
<sequence length="70" mass="7789">MFFWCVSCQVSERVRTGLLIRLALLAMGGASLLYARWRIMGTGPPAFTEVDNPASFADNVFLRVSRVLPI</sequence>
<keyword evidence="1" id="KW-0472">Membrane</keyword>
<evidence type="ECO:0000313" key="3">
    <source>
        <dbReference type="Proteomes" id="UP000193380"/>
    </source>
</evidence>
<gene>
    <name evidence="2" type="ORF">GSONMT00024995001</name>
</gene>
<reference evidence="2" key="2">
    <citation type="submission" date="2014-03" db="EMBL/GenBank/DDBJ databases">
        <authorList>
            <person name="Genoscope - CEA"/>
        </authorList>
    </citation>
    <scope>NUCLEOTIDE SEQUENCE</scope>
</reference>